<protein>
    <recommendedName>
        <fullName evidence="1">Tetrahydrofolate dehydrogenase/cyclohydrolase NAD(P)-binding domain-containing protein</fullName>
    </recommendedName>
</protein>
<dbReference type="AlphaFoldDB" id="A0A4Y2WXV7"/>
<dbReference type="Proteomes" id="UP000499080">
    <property type="component" value="Unassembled WGS sequence"/>
</dbReference>
<dbReference type="EMBL" id="BGPR01066018">
    <property type="protein sequence ID" value="GBO40707.1"/>
    <property type="molecule type" value="Genomic_DNA"/>
</dbReference>
<dbReference type="Gene3D" id="3.40.50.720">
    <property type="entry name" value="NAD(P)-binding Rossmann-like Domain"/>
    <property type="match status" value="1"/>
</dbReference>
<proteinExistence type="predicted"/>
<reference evidence="2 3" key="1">
    <citation type="journal article" date="2019" name="Sci. Rep.">
        <title>Orb-weaving spider Araneus ventricosus genome elucidates the spidroin gene catalogue.</title>
        <authorList>
            <person name="Kono N."/>
            <person name="Nakamura H."/>
            <person name="Ohtoshi R."/>
            <person name="Moran D.A.P."/>
            <person name="Shinohara A."/>
            <person name="Yoshida Y."/>
            <person name="Fujiwara M."/>
            <person name="Mori M."/>
            <person name="Tomita M."/>
            <person name="Arakawa K."/>
        </authorList>
    </citation>
    <scope>NUCLEOTIDE SEQUENCE [LARGE SCALE GENOMIC DNA]</scope>
</reference>
<dbReference type="InterPro" id="IPR020631">
    <property type="entry name" value="THF_DH/CycHdrlase_NAD-bd_dom"/>
</dbReference>
<keyword evidence="3" id="KW-1185">Reference proteome</keyword>
<dbReference type="OrthoDB" id="8191996at2759"/>
<accession>A0A4Y2WXV7</accession>
<comment type="caution">
    <text evidence="2">The sequence shown here is derived from an EMBL/GenBank/DDBJ whole genome shotgun (WGS) entry which is preliminary data.</text>
</comment>
<feature type="domain" description="Tetrahydrofolate dehydrogenase/cyclohydrolase NAD(P)-binding" evidence="1">
    <location>
        <begin position="41"/>
        <end position="127"/>
    </location>
</feature>
<evidence type="ECO:0000259" key="1">
    <source>
        <dbReference type="Pfam" id="PF02882"/>
    </source>
</evidence>
<evidence type="ECO:0000313" key="3">
    <source>
        <dbReference type="Proteomes" id="UP000499080"/>
    </source>
</evidence>
<evidence type="ECO:0000313" key="2">
    <source>
        <dbReference type="EMBL" id="GBO40707.1"/>
    </source>
</evidence>
<gene>
    <name evidence="2" type="ORF">AVEN_149275_1</name>
</gene>
<dbReference type="Pfam" id="PF02882">
    <property type="entry name" value="THF_DHG_CYH_C"/>
    <property type="match status" value="1"/>
</dbReference>
<dbReference type="GO" id="GO:0004488">
    <property type="term" value="F:methylenetetrahydrofolate dehydrogenase (NADP+) activity"/>
    <property type="evidence" value="ECO:0007669"/>
    <property type="project" value="InterPro"/>
</dbReference>
<sequence length="143" mass="15453">MPDDSICNSASIYDAILPCKDVAGIGNESLRNDSEKNLPAAAAAATLEMFSVAGKTVENAKVFILGKEYIFYSMSEILFSKNAILTLSKSRTEQLPPGIESADVIISSLHIPADDQKLLKPGSLLINCSGEFFSKSNFENKFL</sequence>
<organism evidence="2 3">
    <name type="scientific">Araneus ventricosus</name>
    <name type="common">Orbweaver spider</name>
    <name type="synonym">Epeira ventricosa</name>
    <dbReference type="NCBI Taxonomy" id="182803"/>
    <lineage>
        <taxon>Eukaryota</taxon>
        <taxon>Metazoa</taxon>
        <taxon>Ecdysozoa</taxon>
        <taxon>Arthropoda</taxon>
        <taxon>Chelicerata</taxon>
        <taxon>Arachnida</taxon>
        <taxon>Araneae</taxon>
        <taxon>Araneomorphae</taxon>
        <taxon>Entelegynae</taxon>
        <taxon>Araneoidea</taxon>
        <taxon>Araneidae</taxon>
        <taxon>Araneus</taxon>
    </lineage>
</organism>
<name>A0A4Y2WXV7_ARAVE</name>